<keyword evidence="2" id="KW-1185">Reference proteome</keyword>
<reference evidence="1 2" key="1">
    <citation type="submission" date="2019-08" db="EMBL/GenBank/DDBJ databases">
        <title>Genome sequence of Gelidibacter salicanalis IC162T.</title>
        <authorList>
            <person name="Bowman J.P."/>
        </authorList>
    </citation>
    <scope>NUCLEOTIDE SEQUENCE [LARGE SCALE GENOMIC DNA]</scope>
    <source>
        <strain evidence="1 2">IC162</strain>
    </source>
</reference>
<gene>
    <name evidence="1" type="ORF">ES711_05035</name>
</gene>
<dbReference type="EMBL" id="VORX01000002">
    <property type="protein sequence ID" value="TXE09296.1"/>
    <property type="molecule type" value="Genomic_DNA"/>
</dbReference>
<name>A0A5C7AKN4_9FLAO</name>
<proteinExistence type="predicted"/>
<evidence type="ECO:0000313" key="1">
    <source>
        <dbReference type="EMBL" id="TXE09296.1"/>
    </source>
</evidence>
<dbReference type="RefSeq" id="WP_146890876.1">
    <property type="nucleotide sequence ID" value="NZ_VORX01000002.1"/>
</dbReference>
<organism evidence="1 2">
    <name type="scientific">Gelidibacter salicanalis</name>
    <dbReference type="NCBI Taxonomy" id="291193"/>
    <lineage>
        <taxon>Bacteria</taxon>
        <taxon>Pseudomonadati</taxon>
        <taxon>Bacteroidota</taxon>
        <taxon>Flavobacteriia</taxon>
        <taxon>Flavobacteriales</taxon>
        <taxon>Flavobacteriaceae</taxon>
        <taxon>Gelidibacter</taxon>
    </lineage>
</organism>
<sequence>MEVEIEVEVKFGKRRNDIQGQYNRNQKQQKQSIQEYKLNTEDCLLKTEDCQLLARPQHFAEAGKLPTACPSAAFCGGRKTAYCKLKTAN</sequence>
<dbReference type="Proteomes" id="UP000321734">
    <property type="component" value="Unassembled WGS sequence"/>
</dbReference>
<accession>A0A5C7AKN4</accession>
<evidence type="ECO:0000313" key="2">
    <source>
        <dbReference type="Proteomes" id="UP000321734"/>
    </source>
</evidence>
<protein>
    <submittedName>
        <fullName evidence="1">Uncharacterized protein</fullName>
    </submittedName>
</protein>
<comment type="caution">
    <text evidence="1">The sequence shown here is derived from an EMBL/GenBank/DDBJ whole genome shotgun (WGS) entry which is preliminary data.</text>
</comment>
<dbReference type="AlphaFoldDB" id="A0A5C7AKN4"/>